<gene>
    <name evidence="8" type="ORF">NBM05_00060</name>
</gene>
<dbReference type="Pfam" id="PF07687">
    <property type="entry name" value="M20_dimer"/>
    <property type="match status" value="1"/>
</dbReference>
<dbReference type="SUPFAM" id="SSF55031">
    <property type="entry name" value="Bacterial exopeptidase dimerisation domain"/>
    <property type="match status" value="1"/>
</dbReference>
<feature type="transmembrane region" description="Helical" evidence="6">
    <location>
        <begin position="365"/>
        <end position="386"/>
    </location>
</feature>
<dbReference type="GO" id="GO:0022857">
    <property type="term" value="F:transmembrane transporter activity"/>
    <property type="evidence" value="ECO:0007669"/>
    <property type="project" value="InterPro"/>
</dbReference>
<feature type="transmembrane region" description="Helical" evidence="6">
    <location>
        <begin position="398"/>
        <end position="420"/>
    </location>
</feature>
<dbReference type="InterPro" id="IPR011650">
    <property type="entry name" value="Peptidase_M20_dimer"/>
</dbReference>
<reference evidence="8" key="1">
    <citation type="submission" date="2022-06" db="EMBL/GenBank/DDBJ databases">
        <title>Rothia sp. isolated from sandalwood seedling.</title>
        <authorList>
            <person name="Tuikhar N."/>
            <person name="Kirdat K."/>
            <person name="Thorat V."/>
            <person name="Swetha P."/>
            <person name="Padma S."/>
            <person name="Sundararaj R."/>
            <person name="Yadav A."/>
        </authorList>
    </citation>
    <scope>NUCLEOTIDE SEQUENCE</scope>
    <source>
        <strain evidence="8">AR01</strain>
    </source>
</reference>
<dbReference type="SUPFAM" id="SSF53187">
    <property type="entry name" value="Zn-dependent exopeptidases"/>
    <property type="match status" value="1"/>
</dbReference>
<dbReference type="InterPro" id="IPR036259">
    <property type="entry name" value="MFS_trans_sf"/>
</dbReference>
<evidence type="ECO:0000313" key="8">
    <source>
        <dbReference type="EMBL" id="MCP3424467.1"/>
    </source>
</evidence>
<evidence type="ECO:0000256" key="1">
    <source>
        <dbReference type="ARBA" id="ARBA00004651"/>
    </source>
</evidence>
<dbReference type="Pfam" id="PF07690">
    <property type="entry name" value="MFS_1"/>
    <property type="match status" value="1"/>
</dbReference>
<dbReference type="GO" id="GO:0005737">
    <property type="term" value="C:cytoplasm"/>
    <property type="evidence" value="ECO:0007669"/>
    <property type="project" value="TreeGrafter"/>
</dbReference>
<feature type="transmembrane region" description="Helical" evidence="6">
    <location>
        <begin position="12"/>
        <end position="32"/>
    </location>
</feature>
<feature type="region of interest" description="Disordered" evidence="5">
    <location>
        <begin position="470"/>
        <end position="580"/>
    </location>
</feature>
<dbReference type="SUPFAM" id="SSF103473">
    <property type="entry name" value="MFS general substrate transporter"/>
    <property type="match status" value="1"/>
</dbReference>
<dbReference type="Gene3D" id="1.20.1250.20">
    <property type="entry name" value="MFS general substrate transporter like domains"/>
    <property type="match status" value="2"/>
</dbReference>
<feature type="transmembrane region" description="Helical" evidence="6">
    <location>
        <begin position="337"/>
        <end position="359"/>
    </location>
</feature>
<dbReference type="RefSeq" id="WP_254164040.1">
    <property type="nucleotide sequence ID" value="NZ_JANAFB010000001.1"/>
</dbReference>
<feature type="transmembrane region" description="Helical" evidence="6">
    <location>
        <begin position="137"/>
        <end position="159"/>
    </location>
</feature>
<dbReference type="PANTHER" id="PTHR30575">
    <property type="entry name" value="PEPTIDASE M20"/>
    <property type="match status" value="1"/>
</dbReference>
<dbReference type="Pfam" id="PF01546">
    <property type="entry name" value="Peptidase_M20"/>
    <property type="match status" value="1"/>
</dbReference>
<feature type="transmembrane region" description="Helical" evidence="6">
    <location>
        <begin position="165"/>
        <end position="186"/>
    </location>
</feature>
<accession>A0A9X2HB67</accession>
<dbReference type="PROSITE" id="PS50850">
    <property type="entry name" value="MFS"/>
    <property type="match status" value="1"/>
</dbReference>
<evidence type="ECO:0000256" key="5">
    <source>
        <dbReference type="SAM" id="MobiDB-lite"/>
    </source>
</evidence>
<dbReference type="InterPro" id="IPR011701">
    <property type="entry name" value="MFS"/>
</dbReference>
<feature type="transmembrane region" description="Helical" evidence="6">
    <location>
        <begin position="297"/>
        <end position="325"/>
    </location>
</feature>
<dbReference type="Gene3D" id="3.40.630.10">
    <property type="entry name" value="Zn peptidases"/>
    <property type="match status" value="1"/>
</dbReference>
<keyword evidence="9" id="KW-1185">Reference proteome</keyword>
<comment type="caution">
    <text evidence="8">The sequence shown here is derived from an EMBL/GenBank/DDBJ whole genome shotgun (WGS) entry which is preliminary data.</text>
</comment>
<feature type="compositionally biased region" description="Low complexity" evidence="5">
    <location>
        <begin position="470"/>
        <end position="483"/>
    </location>
</feature>
<name>A0A9X2HB67_9MICC</name>
<feature type="transmembrane region" description="Helical" evidence="6">
    <location>
        <begin position="52"/>
        <end position="68"/>
    </location>
</feature>
<dbReference type="GO" id="GO:0046657">
    <property type="term" value="P:folic acid catabolic process"/>
    <property type="evidence" value="ECO:0007669"/>
    <property type="project" value="TreeGrafter"/>
</dbReference>
<evidence type="ECO:0000256" key="6">
    <source>
        <dbReference type="SAM" id="Phobius"/>
    </source>
</evidence>
<feature type="domain" description="Major facilitator superfamily (MFS) profile" evidence="7">
    <location>
        <begin position="10"/>
        <end position="464"/>
    </location>
</feature>
<feature type="transmembrane region" description="Helical" evidence="6">
    <location>
        <begin position="256"/>
        <end position="277"/>
    </location>
</feature>
<dbReference type="PANTHER" id="PTHR30575:SF0">
    <property type="entry name" value="XAA-ARG DIPEPTIDASE"/>
    <property type="match status" value="1"/>
</dbReference>
<keyword evidence="2 6" id="KW-0812">Transmembrane</keyword>
<dbReference type="NCBIfam" id="TIGR01891">
    <property type="entry name" value="amidohydrolases"/>
    <property type="match status" value="1"/>
</dbReference>
<dbReference type="InterPro" id="IPR052030">
    <property type="entry name" value="Peptidase_M20/M20A_hydrolases"/>
</dbReference>
<evidence type="ECO:0000256" key="3">
    <source>
        <dbReference type="ARBA" id="ARBA00022989"/>
    </source>
</evidence>
<dbReference type="Gene3D" id="3.30.70.360">
    <property type="match status" value="1"/>
</dbReference>
<dbReference type="InterPro" id="IPR017439">
    <property type="entry name" value="Amidohydrolase"/>
</dbReference>
<evidence type="ECO:0000256" key="4">
    <source>
        <dbReference type="ARBA" id="ARBA00023136"/>
    </source>
</evidence>
<evidence type="ECO:0000259" key="7">
    <source>
        <dbReference type="PROSITE" id="PS50850"/>
    </source>
</evidence>
<organism evidence="8 9">
    <name type="scientific">Rothia santali</name>
    <dbReference type="NCBI Taxonomy" id="2949643"/>
    <lineage>
        <taxon>Bacteria</taxon>
        <taxon>Bacillati</taxon>
        <taxon>Actinomycetota</taxon>
        <taxon>Actinomycetes</taxon>
        <taxon>Micrococcales</taxon>
        <taxon>Micrococcaceae</taxon>
        <taxon>Rothia</taxon>
    </lineage>
</organism>
<dbReference type="GO" id="GO:0005886">
    <property type="term" value="C:plasma membrane"/>
    <property type="evidence" value="ECO:0007669"/>
    <property type="project" value="UniProtKB-SubCell"/>
</dbReference>
<dbReference type="Proteomes" id="UP001139502">
    <property type="component" value="Unassembled WGS sequence"/>
</dbReference>
<dbReference type="InterPro" id="IPR020846">
    <property type="entry name" value="MFS_dom"/>
</dbReference>
<proteinExistence type="predicted"/>
<keyword evidence="3 6" id="KW-1133">Transmembrane helix</keyword>
<feature type="transmembrane region" description="Helical" evidence="6">
    <location>
        <begin position="223"/>
        <end position="244"/>
    </location>
</feature>
<dbReference type="InterPro" id="IPR036264">
    <property type="entry name" value="Bact_exopeptidase_dim_dom"/>
</dbReference>
<sequence>MSIRDPRPGGAGAAVGFLIVMELGSGILQGWFAPLFTAIGQQYGVSAASLNWVNAAYFLATVLVVPLLSKLGDIFGHKRLLLIATVVVAAASFLVAFAPTYGVFLAARAIQAPLAVFLPLEFAIVHQRDPRNAGRSIGRLVGALTLGAAVGGLLAGSVLDLLGSLTATLLLPALFMTACVAGVALFVRETAVRRRDRVDLLGAALLGAGLVAFLGGVSNLSAWPAPVATGAIAAGVVLLALWVLSARRSDHPLIDLRMLASGGIGLPVVIAFLYGAQVFGAQAPTSLFVQGDPAASGYGFAATATTTGLVMSLWAVAAFLGATLSDRVARAVGGPRAVAAGGLVSVVGFVLMINAPFGLALFTGWLLFSGFGNGLVIGALPSIVVARAEPDSVGIASGLYNTARTGAGAVAGALFALLMSALATPGRDGAPVSTLASFHAVWWICALLCAAFAVLALFIRPAPAREPAAAGDAAAAGAPAGPRAGRRRPAHPPEPWARPSRRTTPRGPTTPRRRGPPDPVGPNPPRSARRPRSIPTRSAHPHPPRSFPTHPTPPRGPPMNSTDTAPAAGTEAGQADREPLARAVTDAVRASREDLLRLSRTIHELAEVSWEERRSAEAVAGVLEAGGFEVTRGAYGVETALEAVYGTGEMTVVICSEYDALPQIGHGCGHNIIASAGVGAALALRSVADAAGLRVKLLGTPAEEHGGGKVDLLNAGAWEDATFSLMMHGKPDGDVGALSTSMTAVERFEVVYTGREAHAAGAPSEAINAGAAASLSLMNLAVLRQHLPADSNTNAFISDGGAATNVIAGRAVVQAEVRAVELETWRSLKQRVLACFEGAAIATGCSWEHRQTEHPYAPVDTHEGLGRAWDANMERVGRPVDTTPVSGGGSTDMGNVSLVVPTVHGMVAVRGSEAVMHHPSFTADALTPEADETIVDGAAVIALTALDAALDPALRAELLEAQAAREPGSTRVQLQA</sequence>
<dbReference type="EMBL" id="JANAFB010000001">
    <property type="protein sequence ID" value="MCP3424467.1"/>
    <property type="molecule type" value="Genomic_DNA"/>
</dbReference>
<dbReference type="AlphaFoldDB" id="A0A9X2HB67"/>
<feature type="transmembrane region" description="Helical" evidence="6">
    <location>
        <begin position="105"/>
        <end position="125"/>
    </location>
</feature>
<dbReference type="GO" id="GO:0016805">
    <property type="term" value="F:dipeptidase activity"/>
    <property type="evidence" value="ECO:0007669"/>
    <property type="project" value="TreeGrafter"/>
</dbReference>
<feature type="compositionally biased region" description="Pro residues" evidence="5">
    <location>
        <begin position="544"/>
        <end position="557"/>
    </location>
</feature>
<keyword evidence="4 6" id="KW-0472">Membrane</keyword>
<comment type="subcellular location">
    <subcellularLocation>
        <location evidence="1">Cell membrane</location>
        <topology evidence="1">Multi-pass membrane protein</topology>
    </subcellularLocation>
</comment>
<evidence type="ECO:0000256" key="2">
    <source>
        <dbReference type="ARBA" id="ARBA00022692"/>
    </source>
</evidence>
<dbReference type="GO" id="GO:0071713">
    <property type="term" value="F:para-aminobenzoyl-glutamate hydrolase activity"/>
    <property type="evidence" value="ECO:0007669"/>
    <property type="project" value="TreeGrafter"/>
</dbReference>
<feature type="transmembrane region" description="Helical" evidence="6">
    <location>
        <begin position="440"/>
        <end position="459"/>
    </location>
</feature>
<evidence type="ECO:0000313" key="9">
    <source>
        <dbReference type="Proteomes" id="UP001139502"/>
    </source>
</evidence>
<protein>
    <submittedName>
        <fullName evidence="8">Amidohydrolase</fullName>
    </submittedName>
</protein>
<feature type="transmembrane region" description="Helical" evidence="6">
    <location>
        <begin position="198"/>
        <end position="217"/>
    </location>
</feature>
<dbReference type="InterPro" id="IPR002933">
    <property type="entry name" value="Peptidase_M20"/>
</dbReference>
<feature type="transmembrane region" description="Helical" evidence="6">
    <location>
        <begin position="80"/>
        <end position="99"/>
    </location>
</feature>